<reference evidence="2" key="1">
    <citation type="submission" date="2015-04" db="UniProtKB">
        <authorList>
            <consortium name="EnsemblPlants"/>
        </authorList>
    </citation>
    <scope>IDENTIFICATION</scope>
</reference>
<dbReference type="Gramene" id="OPUNC01G15250.1">
    <property type="protein sequence ID" value="OPUNC01G15250.1"/>
    <property type="gene ID" value="OPUNC01G15250"/>
</dbReference>
<dbReference type="HOGENOM" id="CLU_2112858_0_0_1"/>
<evidence type="ECO:0000313" key="2">
    <source>
        <dbReference type="EnsemblPlants" id="OPUNC01G15250.1"/>
    </source>
</evidence>
<accession>A0A0E0JIH3</accession>
<keyword evidence="1" id="KW-0472">Membrane</keyword>
<reference evidence="2" key="2">
    <citation type="submission" date="2018-05" db="EMBL/GenBank/DDBJ databases">
        <title>OpunRS2 (Oryza punctata Reference Sequence Version 2).</title>
        <authorList>
            <person name="Zhang J."/>
            <person name="Kudrna D."/>
            <person name="Lee S."/>
            <person name="Talag J."/>
            <person name="Welchert J."/>
            <person name="Wing R.A."/>
        </authorList>
    </citation>
    <scope>NUCLEOTIDE SEQUENCE [LARGE SCALE GENOMIC DNA]</scope>
</reference>
<feature type="transmembrane region" description="Helical" evidence="1">
    <location>
        <begin position="20"/>
        <end position="40"/>
    </location>
</feature>
<keyword evidence="1" id="KW-1133">Transmembrane helix</keyword>
<evidence type="ECO:0000313" key="3">
    <source>
        <dbReference type="Proteomes" id="UP000026962"/>
    </source>
</evidence>
<proteinExistence type="predicted"/>
<organism evidence="2">
    <name type="scientific">Oryza punctata</name>
    <name type="common">Red rice</name>
    <dbReference type="NCBI Taxonomy" id="4537"/>
    <lineage>
        <taxon>Eukaryota</taxon>
        <taxon>Viridiplantae</taxon>
        <taxon>Streptophyta</taxon>
        <taxon>Embryophyta</taxon>
        <taxon>Tracheophyta</taxon>
        <taxon>Spermatophyta</taxon>
        <taxon>Magnoliopsida</taxon>
        <taxon>Liliopsida</taxon>
        <taxon>Poales</taxon>
        <taxon>Poaceae</taxon>
        <taxon>BOP clade</taxon>
        <taxon>Oryzoideae</taxon>
        <taxon>Oryzeae</taxon>
        <taxon>Oryzinae</taxon>
        <taxon>Oryza</taxon>
    </lineage>
</organism>
<dbReference type="AlphaFoldDB" id="A0A0E0JIH3"/>
<sequence length="115" mass="12553">MRGGVDLLLVNRSRVTDLAAPPGTIAVTAWAALSLPAVLVRLSIFARRTTNAEQERKTNHQTFQKLTRATALNEALPLLVALPSLQLANVCEHRALRCDASGPTQLNRVDTTAWR</sequence>
<name>A0A0E0JIH3_ORYPU</name>
<protein>
    <submittedName>
        <fullName evidence="2">Uncharacterized protein</fullName>
    </submittedName>
</protein>
<keyword evidence="3" id="KW-1185">Reference proteome</keyword>
<evidence type="ECO:0000256" key="1">
    <source>
        <dbReference type="SAM" id="Phobius"/>
    </source>
</evidence>
<dbReference type="Proteomes" id="UP000026962">
    <property type="component" value="Chromosome 1"/>
</dbReference>
<keyword evidence="1" id="KW-0812">Transmembrane</keyword>
<dbReference type="EnsemblPlants" id="OPUNC01G15250.1">
    <property type="protein sequence ID" value="OPUNC01G15250.1"/>
    <property type="gene ID" value="OPUNC01G15250"/>
</dbReference>